<gene>
    <name evidence="2" type="ORF">H4O24_04585</name>
</gene>
<protein>
    <submittedName>
        <fullName evidence="2">Uncharacterized protein</fullName>
    </submittedName>
</protein>
<dbReference type="Proteomes" id="UP000515297">
    <property type="component" value="Chromosome"/>
</dbReference>
<keyword evidence="1" id="KW-1133">Transmembrane helix</keyword>
<accession>A0A7G6VW23</accession>
<feature type="transmembrane region" description="Helical" evidence="1">
    <location>
        <begin position="58"/>
        <end position="75"/>
    </location>
</feature>
<feature type="transmembrane region" description="Helical" evidence="1">
    <location>
        <begin position="29"/>
        <end position="46"/>
    </location>
</feature>
<evidence type="ECO:0000313" key="3">
    <source>
        <dbReference type="Proteomes" id="UP000515297"/>
    </source>
</evidence>
<keyword evidence="1" id="KW-0472">Membrane</keyword>
<name>A0A7G6VW23_9SPHN</name>
<reference evidence="2 3" key="1">
    <citation type="submission" date="2020-08" db="EMBL/GenBank/DDBJ databases">
        <authorList>
            <person name="Liu G."/>
            <person name="Sun C."/>
        </authorList>
    </citation>
    <scope>NUCLEOTIDE SEQUENCE [LARGE SCALE GENOMIC DNA]</scope>
    <source>
        <strain evidence="2 3">OT19</strain>
    </source>
</reference>
<sequence>MSFDDAIADVAEGCDKSIMQKSKNYDPKPLSGGVYVIVIVGFLLLVELDLDWGDGGNQIFAAGVIVGTTALAWLAKRFIDRQGQNIGEAQFKDIPGPNTDRPD</sequence>
<dbReference type="AlphaFoldDB" id="A0A7G6VW23"/>
<evidence type="ECO:0000256" key="1">
    <source>
        <dbReference type="SAM" id="Phobius"/>
    </source>
</evidence>
<proteinExistence type="predicted"/>
<dbReference type="RefSeq" id="WP_185884984.1">
    <property type="nucleotide sequence ID" value="NZ_CP060052.1"/>
</dbReference>
<dbReference type="EMBL" id="CP060052">
    <property type="protein sequence ID" value="QNE05938.1"/>
    <property type="molecule type" value="Genomic_DNA"/>
</dbReference>
<evidence type="ECO:0000313" key="2">
    <source>
        <dbReference type="EMBL" id="QNE05938.1"/>
    </source>
</evidence>
<keyword evidence="1" id="KW-0812">Transmembrane</keyword>
<organism evidence="2 3">
    <name type="scientific">Croceicoccus marinus</name>
    <dbReference type="NCBI Taxonomy" id="450378"/>
    <lineage>
        <taxon>Bacteria</taxon>
        <taxon>Pseudomonadati</taxon>
        <taxon>Pseudomonadota</taxon>
        <taxon>Alphaproteobacteria</taxon>
        <taxon>Sphingomonadales</taxon>
        <taxon>Erythrobacteraceae</taxon>
        <taxon>Croceicoccus</taxon>
    </lineage>
</organism>